<dbReference type="SUPFAM" id="SSF47413">
    <property type="entry name" value="lambda repressor-like DNA-binding domains"/>
    <property type="match status" value="1"/>
</dbReference>
<comment type="caution">
    <text evidence="2">The sequence shown here is derived from an EMBL/GenBank/DDBJ whole genome shotgun (WGS) entry which is preliminary data.</text>
</comment>
<feature type="domain" description="HTH cro/C1-type" evidence="1">
    <location>
        <begin position="35"/>
        <end position="89"/>
    </location>
</feature>
<evidence type="ECO:0000313" key="2">
    <source>
        <dbReference type="EMBL" id="OPJ60752.1"/>
    </source>
</evidence>
<evidence type="ECO:0000313" key="3">
    <source>
        <dbReference type="Proteomes" id="UP000190080"/>
    </source>
</evidence>
<gene>
    <name evidence="2" type="ORF">CLORY_26200</name>
</gene>
<organism evidence="2 3">
    <name type="scientific">Clostridium oryzae</name>
    <dbReference type="NCBI Taxonomy" id="1450648"/>
    <lineage>
        <taxon>Bacteria</taxon>
        <taxon>Bacillati</taxon>
        <taxon>Bacillota</taxon>
        <taxon>Clostridia</taxon>
        <taxon>Eubacteriales</taxon>
        <taxon>Clostridiaceae</taxon>
        <taxon>Clostridium</taxon>
    </lineage>
</organism>
<dbReference type="InterPro" id="IPR010982">
    <property type="entry name" value="Lambda_DNA-bd_dom_sf"/>
</dbReference>
<dbReference type="Gene3D" id="1.10.260.40">
    <property type="entry name" value="lambda repressor-like DNA-binding domains"/>
    <property type="match status" value="1"/>
</dbReference>
<keyword evidence="3" id="KW-1185">Reference proteome</keyword>
<dbReference type="InterPro" id="IPR001387">
    <property type="entry name" value="Cro/C1-type_HTH"/>
</dbReference>
<dbReference type="InterPro" id="IPR011990">
    <property type="entry name" value="TPR-like_helical_dom_sf"/>
</dbReference>
<dbReference type="SUPFAM" id="SSF48452">
    <property type="entry name" value="TPR-like"/>
    <property type="match status" value="1"/>
</dbReference>
<dbReference type="CDD" id="cd00093">
    <property type="entry name" value="HTH_XRE"/>
    <property type="match status" value="1"/>
</dbReference>
<evidence type="ECO:0000259" key="1">
    <source>
        <dbReference type="PROSITE" id="PS50943"/>
    </source>
</evidence>
<dbReference type="Pfam" id="PF01381">
    <property type="entry name" value="HTH_3"/>
    <property type="match status" value="1"/>
</dbReference>
<dbReference type="AlphaFoldDB" id="A0A1V4IL41"/>
<name>A0A1V4IL41_9CLOT</name>
<proteinExistence type="predicted"/>
<dbReference type="SMART" id="SM00530">
    <property type="entry name" value="HTH_XRE"/>
    <property type="match status" value="1"/>
</dbReference>
<dbReference type="EMBL" id="MZGV01000028">
    <property type="protein sequence ID" value="OPJ60752.1"/>
    <property type="molecule type" value="Genomic_DNA"/>
</dbReference>
<dbReference type="PROSITE" id="PS50943">
    <property type="entry name" value="HTH_CROC1"/>
    <property type="match status" value="1"/>
</dbReference>
<sequence>MKFAFRNQLKWGVFLEDDVNVFGSIFEYDFLSAWIKYIRIKNGFSQEALAHGICSVSHLSYFENGKKHLRKEIIEALLNRLNIRNIDKLSSIGAVRQKLNTMMNDIESFNYEAAQRIYNKLVKMEKIIEMSPYNIEFKIYELMYKVFVQSKSYDELINDISVLDKVYLSLNDELKYLYLHITGTVISKNHFREEAIKRQKMALRIKDTSWVNYELGKTYTFYKTPATGIYYLEKALDSYEKGGRYLNAVWCHNYLGLAFCNLKIYETAEKHFKAALMSAEHFDMDKLYSHLYISFSNLYLCTEQYEESIKWSIKCMENSNYYISAYNYLYASLKLNRIDQCKPIFDKYIDLSKDIPKKYYCIYFLYLVAYKFNDIFFYEEVRNKILPYYEKLKVLDICRDIKLKLIEYLENHRRYKQAAKLYKELL</sequence>
<dbReference type="GO" id="GO:0003677">
    <property type="term" value="F:DNA binding"/>
    <property type="evidence" value="ECO:0007669"/>
    <property type="project" value="InterPro"/>
</dbReference>
<protein>
    <submittedName>
        <fullName evidence="2">Helix-turn-helix domain protein</fullName>
    </submittedName>
</protein>
<reference evidence="2 3" key="1">
    <citation type="submission" date="2017-03" db="EMBL/GenBank/DDBJ databases">
        <title>Genome sequence of Clostridium oryzae DSM 28571.</title>
        <authorList>
            <person name="Poehlein A."/>
            <person name="Daniel R."/>
        </authorList>
    </citation>
    <scope>NUCLEOTIDE SEQUENCE [LARGE SCALE GENOMIC DNA]</scope>
    <source>
        <strain evidence="2 3">DSM 28571</strain>
    </source>
</reference>
<dbReference type="STRING" id="1450648.CLORY_26200"/>
<accession>A0A1V4IL41</accession>
<dbReference type="Gene3D" id="1.25.40.10">
    <property type="entry name" value="Tetratricopeptide repeat domain"/>
    <property type="match status" value="1"/>
</dbReference>
<dbReference type="Proteomes" id="UP000190080">
    <property type="component" value="Unassembled WGS sequence"/>
</dbReference>